<proteinExistence type="inferred from homology"/>
<keyword evidence="3" id="KW-0309">Germination</keyword>
<dbReference type="NCBIfam" id="TIGR02887">
    <property type="entry name" value="spore_ger_x_C"/>
    <property type="match status" value="1"/>
</dbReference>
<dbReference type="InterPro" id="IPR038501">
    <property type="entry name" value="Spore_GerAC_C_sf"/>
</dbReference>
<evidence type="ECO:0000256" key="8">
    <source>
        <dbReference type="SAM" id="SignalP"/>
    </source>
</evidence>
<feature type="signal peptide" evidence="8">
    <location>
        <begin position="1"/>
        <end position="24"/>
    </location>
</feature>
<dbReference type="PANTHER" id="PTHR35789">
    <property type="entry name" value="SPORE GERMINATION PROTEIN B3"/>
    <property type="match status" value="1"/>
</dbReference>
<evidence type="ECO:0000313" key="11">
    <source>
        <dbReference type="EMBL" id="KGR79842.1"/>
    </source>
</evidence>
<sequence length="367" mass="43025">MLLHKKLCKRLILLFMTFWLSGCAPVTENNLIEEISPVTFLSISKGDKGKLKVSTIMPPLSKENKFVMSQEVSLLKEGVQKYNFNFYQEIKSGQMRMLVISDELGKDGIMSIINVLLTDPDISPRIYLVLVKGNFDEYLESQLDKDENFDYSFYRMLKHYEEKNQGELTVVNLHQFKHLLYTPYSDPFLPVFKIEEDGVNYEGTALFKDDKLVETISSLDERIFQLINNDHYLKVLPIPEFEIVLGHVRSKIIVDIDSSYSTMTYTVNIDTRIEEYRGEKQLFDPQQLENMKKDIETHLEKQTYELVKKMQELKVDPLQLGIQTKRPFSKPMEEKKWIEMFEKMDIKIKYNINIDPLTDANSKRPNL</sequence>
<keyword evidence="4 8" id="KW-0732">Signal</keyword>
<accession>A0A0A3IYF7</accession>
<comment type="similarity">
    <text evidence="2">Belongs to the GerABKC lipoprotein family.</text>
</comment>
<protein>
    <submittedName>
        <fullName evidence="11">Spore gernimation protein</fullName>
    </submittedName>
</protein>
<comment type="subcellular location">
    <subcellularLocation>
        <location evidence="1">Membrane</location>
        <topology evidence="1">Lipid-anchor</topology>
    </subcellularLocation>
</comment>
<name>A0A0A3IYF7_9BACL</name>
<gene>
    <name evidence="11" type="ORF">CD29_04745</name>
</gene>
<dbReference type="Pfam" id="PF25198">
    <property type="entry name" value="Spore_GerAC_N"/>
    <property type="match status" value="1"/>
</dbReference>
<organism evidence="11 12">
    <name type="scientific">Ureibacillus manganicus DSM 26584</name>
    <dbReference type="NCBI Taxonomy" id="1384049"/>
    <lineage>
        <taxon>Bacteria</taxon>
        <taxon>Bacillati</taxon>
        <taxon>Bacillota</taxon>
        <taxon>Bacilli</taxon>
        <taxon>Bacillales</taxon>
        <taxon>Caryophanaceae</taxon>
        <taxon>Ureibacillus</taxon>
    </lineage>
</organism>
<dbReference type="OrthoDB" id="2986797at2"/>
<evidence type="ECO:0000256" key="6">
    <source>
        <dbReference type="ARBA" id="ARBA00023139"/>
    </source>
</evidence>
<dbReference type="GO" id="GO:0016020">
    <property type="term" value="C:membrane"/>
    <property type="evidence" value="ECO:0007669"/>
    <property type="project" value="UniProtKB-SubCell"/>
</dbReference>
<evidence type="ECO:0000256" key="2">
    <source>
        <dbReference type="ARBA" id="ARBA00007886"/>
    </source>
</evidence>
<evidence type="ECO:0000256" key="7">
    <source>
        <dbReference type="ARBA" id="ARBA00023288"/>
    </source>
</evidence>
<evidence type="ECO:0000256" key="3">
    <source>
        <dbReference type="ARBA" id="ARBA00022544"/>
    </source>
</evidence>
<evidence type="ECO:0000259" key="9">
    <source>
        <dbReference type="Pfam" id="PF05504"/>
    </source>
</evidence>
<evidence type="ECO:0000313" key="12">
    <source>
        <dbReference type="Proteomes" id="UP000030416"/>
    </source>
</evidence>
<keyword evidence="6" id="KW-0564">Palmitate</keyword>
<dbReference type="RefSeq" id="WP_036183397.1">
    <property type="nucleotide sequence ID" value="NZ_AVDA01000004.1"/>
</dbReference>
<keyword evidence="5" id="KW-0472">Membrane</keyword>
<dbReference type="Proteomes" id="UP000030416">
    <property type="component" value="Unassembled WGS sequence"/>
</dbReference>
<dbReference type="AlphaFoldDB" id="A0A0A3IYF7"/>
<keyword evidence="12" id="KW-1185">Reference proteome</keyword>
<dbReference type="EMBL" id="JPVN01000004">
    <property type="protein sequence ID" value="KGR79842.1"/>
    <property type="molecule type" value="Genomic_DNA"/>
</dbReference>
<dbReference type="PROSITE" id="PS51257">
    <property type="entry name" value="PROKAR_LIPOPROTEIN"/>
    <property type="match status" value="1"/>
</dbReference>
<feature type="chain" id="PRO_5038990571" evidence="8">
    <location>
        <begin position="25"/>
        <end position="367"/>
    </location>
</feature>
<reference evidence="11 12" key="1">
    <citation type="submission" date="2014-02" db="EMBL/GenBank/DDBJ databases">
        <title>Draft genome sequence of Lysinibacillus manganicus DSM 26584T.</title>
        <authorList>
            <person name="Zhang F."/>
            <person name="Wang G."/>
            <person name="Zhang L."/>
        </authorList>
    </citation>
    <scope>NUCLEOTIDE SEQUENCE [LARGE SCALE GENOMIC DNA]</scope>
    <source>
        <strain evidence="11 12">DSM 26584</strain>
    </source>
</reference>
<evidence type="ECO:0000256" key="1">
    <source>
        <dbReference type="ARBA" id="ARBA00004635"/>
    </source>
</evidence>
<evidence type="ECO:0000256" key="4">
    <source>
        <dbReference type="ARBA" id="ARBA00022729"/>
    </source>
</evidence>
<evidence type="ECO:0000256" key="5">
    <source>
        <dbReference type="ARBA" id="ARBA00023136"/>
    </source>
</evidence>
<evidence type="ECO:0000259" key="10">
    <source>
        <dbReference type="Pfam" id="PF25198"/>
    </source>
</evidence>
<dbReference type="STRING" id="1384049.CD29_04745"/>
<keyword evidence="7" id="KW-0449">Lipoprotein</keyword>
<dbReference type="InterPro" id="IPR008844">
    <property type="entry name" value="Spore_GerAC-like"/>
</dbReference>
<dbReference type="eggNOG" id="ENOG502ZA76">
    <property type="taxonomic scope" value="Bacteria"/>
</dbReference>
<dbReference type="GO" id="GO:0009847">
    <property type="term" value="P:spore germination"/>
    <property type="evidence" value="ECO:0007669"/>
    <property type="project" value="InterPro"/>
</dbReference>
<dbReference type="InterPro" id="IPR046953">
    <property type="entry name" value="Spore_GerAC-like_C"/>
</dbReference>
<dbReference type="PANTHER" id="PTHR35789:SF1">
    <property type="entry name" value="SPORE GERMINATION PROTEIN B3"/>
    <property type="match status" value="1"/>
</dbReference>
<dbReference type="InterPro" id="IPR057336">
    <property type="entry name" value="GerAC_N"/>
</dbReference>
<comment type="caution">
    <text evidence="11">The sequence shown here is derived from an EMBL/GenBank/DDBJ whole genome shotgun (WGS) entry which is preliminary data.</text>
</comment>
<dbReference type="Gene3D" id="3.30.300.210">
    <property type="entry name" value="Nutrient germinant receptor protein C, domain 3"/>
    <property type="match status" value="1"/>
</dbReference>
<feature type="domain" description="Spore germination GerAC-like C-terminal" evidence="9">
    <location>
        <begin position="202"/>
        <end position="354"/>
    </location>
</feature>
<feature type="domain" description="Spore germination protein N-terminal" evidence="10">
    <location>
        <begin position="31"/>
        <end position="194"/>
    </location>
</feature>
<dbReference type="Pfam" id="PF05504">
    <property type="entry name" value="Spore_GerAC"/>
    <property type="match status" value="1"/>
</dbReference>